<dbReference type="RefSeq" id="WP_132872808.1">
    <property type="nucleotide sequence ID" value="NZ_JAJUHT010000013.1"/>
</dbReference>
<dbReference type="InterPro" id="IPR027383">
    <property type="entry name" value="Znf_put"/>
</dbReference>
<evidence type="ECO:0000313" key="4">
    <source>
        <dbReference type="Proteomes" id="UP000294614"/>
    </source>
</evidence>
<dbReference type="Pfam" id="PF13490">
    <property type="entry name" value="zf-HC2"/>
    <property type="match status" value="1"/>
</dbReference>
<evidence type="ECO:0000313" key="3">
    <source>
        <dbReference type="EMBL" id="TCK62614.1"/>
    </source>
</evidence>
<feature type="transmembrane region" description="Helical" evidence="1">
    <location>
        <begin position="90"/>
        <end position="110"/>
    </location>
</feature>
<sequence length="148" mass="16460">MECTRFHRLISSYVDEEASSLERQAVEKHMAGCQSCRDELTNQLRLKDMVKLSYEKTMDIDMSRSIMAMIAPQAAKPAVKKVSFYKKFSVFAAAAAALFVLVFAAVMTMGTEETQVAGNEKLEEYVIEHVGAGVTDFNGTLATVNYKK</sequence>
<gene>
    <name evidence="3" type="ORF">C8D98_1144</name>
</gene>
<dbReference type="InterPro" id="IPR041916">
    <property type="entry name" value="Anti_sigma_zinc_sf"/>
</dbReference>
<accession>A0A4R1KDJ1</accession>
<dbReference type="Proteomes" id="UP000294614">
    <property type="component" value="Unassembled WGS sequence"/>
</dbReference>
<proteinExistence type="predicted"/>
<dbReference type="AlphaFoldDB" id="A0A4R1KDJ1"/>
<reference evidence="3 4" key="1">
    <citation type="submission" date="2019-03" db="EMBL/GenBank/DDBJ databases">
        <title>Genomic Encyclopedia of Type Strains, Phase IV (KMG-IV): sequencing the most valuable type-strain genomes for metagenomic binning, comparative biology and taxonomic classification.</title>
        <authorList>
            <person name="Goeker M."/>
        </authorList>
    </citation>
    <scope>NUCLEOTIDE SEQUENCE [LARGE SCALE GENOMIC DNA]</scope>
    <source>
        <strain evidence="3 4">DSM 24984</strain>
    </source>
</reference>
<dbReference type="OrthoDB" id="5197868at2"/>
<keyword evidence="4" id="KW-1185">Reference proteome</keyword>
<dbReference type="Gene3D" id="1.10.10.1320">
    <property type="entry name" value="Anti-sigma factor, zinc-finger domain"/>
    <property type="match status" value="1"/>
</dbReference>
<keyword evidence="1" id="KW-0812">Transmembrane</keyword>
<dbReference type="EMBL" id="SMGG01000003">
    <property type="protein sequence ID" value="TCK62614.1"/>
    <property type="molecule type" value="Genomic_DNA"/>
</dbReference>
<keyword evidence="1" id="KW-0472">Membrane</keyword>
<evidence type="ECO:0000259" key="2">
    <source>
        <dbReference type="Pfam" id="PF13490"/>
    </source>
</evidence>
<name>A0A4R1KDJ1_9BACT</name>
<feature type="domain" description="Putative zinc-finger" evidence="2">
    <location>
        <begin position="3"/>
        <end position="37"/>
    </location>
</feature>
<keyword evidence="1" id="KW-1133">Transmembrane helix</keyword>
<protein>
    <submittedName>
        <fullName evidence="3">Putative zinc finger protein</fullName>
    </submittedName>
</protein>
<organism evidence="3 4">
    <name type="scientific">Seleniivibrio woodruffii</name>
    <dbReference type="NCBI Taxonomy" id="1078050"/>
    <lineage>
        <taxon>Bacteria</taxon>
        <taxon>Pseudomonadati</taxon>
        <taxon>Deferribacterota</taxon>
        <taxon>Deferribacteres</taxon>
        <taxon>Deferribacterales</taxon>
        <taxon>Geovibrionaceae</taxon>
        <taxon>Seleniivibrio</taxon>
    </lineage>
</organism>
<comment type="caution">
    <text evidence="3">The sequence shown here is derived from an EMBL/GenBank/DDBJ whole genome shotgun (WGS) entry which is preliminary data.</text>
</comment>
<evidence type="ECO:0000256" key="1">
    <source>
        <dbReference type="SAM" id="Phobius"/>
    </source>
</evidence>